<comment type="catalytic activity">
    <reaction evidence="10 12">
        <text>O-phospho-L-threonyl-[protein] + H2O = L-threonyl-[protein] + phosphate</text>
        <dbReference type="Rhea" id="RHEA:47004"/>
        <dbReference type="Rhea" id="RHEA-COMP:11060"/>
        <dbReference type="Rhea" id="RHEA-COMP:11605"/>
        <dbReference type="ChEBI" id="CHEBI:15377"/>
        <dbReference type="ChEBI" id="CHEBI:30013"/>
        <dbReference type="ChEBI" id="CHEBI:43474"/>
        <dbReference type="ChEBI" id="CHEBI:61977"/>
        <dbReference type="EC" id="3.1.3.16"/>
    </reaction>
</comment>
<evidence type="ECO:0000313" key="15">
    <source>
        <dbReference type="Proteomes" id="UP000035642"/>
    </source>
</evidence>
<evidence type="ECO:0000256" key="4">
    <source>
        <dbReference type="ARBA" id="ARBA00022771"/>
    </source>
</evidence>
<dbReference type="GO" id="GO:0008420">
    <property type="term" value="F:RNA polymerase II CTD heptapeptide repeat phosphatase activity"/>
    <property type="evidence" value="ECO:0007669"/>
    <property type="project" value="UniProtKB-UniRule"/>
</dbReference>
<dbReference type="GO" id="GO:0005737">
    <property type="term" value="C:cytoplasm"/>
    <property type="evidence" value="ECO:0007669"/>
    <property type="project" value="TreeGrafter"/>
</dbReference>
<dbReference type="PANTHER" id="PTHR14732">
    <property type="entry name" value="RNA POLYMERASE II SUBUNIT B1 CTD PHOSPHATASE RPAP2-RELATED"/>
    <property type="match status" value="1"/>
</dbReference>
<dbReference type="WBParaSite" id="ACAC_0000190801-mRNA-1">
    <property type="protein sequence ID" value="ACAC_0000190801-mRNA-1"/>
    <property type="gene ID" value="ACAC_0000190801"/>
</dbReference>
<evidence type="ECO:0000256" key="12">
    <source>
        <dbReference type="RuleBase" id="RU367080"/>
    </source>
</evidence>
<keyword evidence="15" id="KW-1185">Reference proteome</keyword>
<evidence type="ECO:0000256" key="7">
    <source>
        <dbReference type="ARBA" id="ARBA00022912"/>
    </source>
</evidence>
<evidence type="ECO:0000256" key="3">
    <source>
        <dbReference type="ARBA" id="ARBA00022723"/>
    </source>
</evidence>
<evidence type="ECO:0000256" key="11">
    <source>
        <dbReference type="PROSITE-ProRule" id="PRU00812"/>
    </source>
</evidence>
<dbReference type="Pfam" id="PF04181">
    <property type="entry name" value="RPAP2_Rtr1"/>
    <property type="match status" value="1"/>
</dbReference>
<keyword evidence="3 12" id="KW-0479">Metal-binding</keyword>
<sequence>MFSEVDLRRAVYDAIVQLSEVVSERLPFLHCTAWDEVIEERFIGSPHLCGFPTCTKVVEMRKKKQRYHIDRHARKIYENRIESDMYCSRRCMLRSAAVRAQLPDEPLWLTGNIRKRISTMLEVNDIVSKTANIEIVRAVQEKLNDLKVRETDSSTASEAEEEEEPEAVPFYL</sequence>
<evidence type="ECO:0000313" key="16">
    <source>
        <dbReference type="WBParaSite" id="ACAC_0000190801-mRNA-1"/>
    </source>
</evidence>
<reference evidence="15" key="1">
    <citation type="submission" date="2012-09" db="EMBL/GenBank/DDBJ databases">
        <authorList>
            <person name="Martin A.A."/>
        </authorList>
    </citation>
    <scope>NUCLEOTIDE SEQUENCE</scope>
</reference>
<evidence type="ECO:0000256" key="5">
    <source>
        <dbReference type="ARBA" id="ARBA00022801"/>
    </source>
</evidence>
<dbReference type="InterPro" id="IPR039693">
    <property type="entry name" value="Rtr1/RPAP2"/>
</dbReference>
<dbReference type="EC" id="3.1.3.16" evidence="12"/>
<protein>
    <recommendedName>
        <fullName evidence="12">RNA polymerase II subunit B1 CTD phosphatase RPAP2 homolog</fullName>
        <ecNumber evidence="12">3.1.3.16</ecNumber>
    </recommendedName>
</protein>
<keyword evidence="4 12" id="KW-0863">Zinc-finger</keyword>
<dbReference type="InterPro" id="IPR038534">
    <property type="entry name" value="Rtr1/RPAP2_sf"/>
</dbReference>
<name>A0A0K0CWQ9_ANGCA</name>
<proteinExistence type="inferred from homology"/>
<dbReference type="AlphaFoldDB" id="A0A0K0CWQ9"/>
<dbReference type="Proteomes" id="UP000035642">
    <property type="component" value="Unassembled WGS sequence"/>
</dbReference>
<evidence type="ECO:0000256" key="1">
    <source>
        <dbReference type="ARBA" id="ARBA00004123"/>
    </source>
</evidence>
<dbReference type="InterPro" id="IPR007308">
    <property type="entry name" value="Rtr1/RPAP2_dom"/>
</dbReference>
<accession>A0A0K0CWQ9</accession>
<organism evidence="15 16">
    <name type="scientific">Angiostrongylus cantonensis</name>
    <name type="common">Rat lungworm</name>
    <dbReference type="NCBI Taxonomy" id="6313"/>
    <lineage>
        <taxon>Eukaryota</taxon>
        <taxon>Metazoa</taxon>
        <taxon>Ecdysozoa</taxon>
        <taxon>Nematoda</taxon>
        <taxon>Chromadorea</taxon>
        <taxon>Rhabditida</taxon>
        <taxon>Rhabditina</taxon>
        <taxon>Rhabditomorpha</taxon>
        <taxon>Strongyloidea</taxon>
        <taxon>Metastrongylidae</taxon>
        <taxon>Angiostrongylus</taxon>
    </lineage>
</organism>
<keyword evidence="7 12" id="KW-0904">Protein phosphatase</keyword>
<reference evidence="16" key="2">
    <citation type="submission" date="2017-02" db="UniProtKB">
        <authorList>
            <consortium name="WormBaseParasite"/>
        </authorList>
    </citation>
    <scope>IDENTIFICATION</scope>
</reference>
<keyword evidence="5 12" id="KW-0378">Hydrolase</keyword>
<dbReference type="PROSITE" id="PS51479">
    <property type="entry name" value="ZF_RTR1"/>
    <property type="match status" value="1"/>
</dbReference>
<comment type="subcellular location">
    <subcellularLocation>
        <location evidence="1 12">Nucleus</location>
    </subcellularLocation>
</comment>
<feature type="region of interest" description="Disordered" evidence="13">
    <location>
        <begin position="149"/>
        <end position="172"/>
    </location>
</feature>
<comment type="catalytic activity">
    <reaction evidence="9 12">
        <text>O-phospho-L-seryl-[protein] + H2O = L-seryl-[protein] + phosphate</text>
        <dbReference type="Rhea" id="RHEA:20629"/>
        <dbReference type="Rhea" id="RHEA-COMP:9863"/>
        <dbReference type="Rhea" id="RHEA-COMP:11604"/>
        <dbReference type="ChEBI" id="CHEBI:15377"/>
        <dbReference type="ChEBI" id="CHEBI:29999"/>
        <dbReference type="ChEBI" id="CHEBI:43474"/>
        <dbReference type="ChEBI" id="CHEBI:83421"/>
        <dbReference type="EC" id="3.1.3.16"/>
    </reaction>
</comment>
<evidence type="ECO:0000259" key="14">
    <source>
        <dbReference type="PROSITE" id="PS51479"/>
    </source>
</evidence>
<dbReference type="STRING" id="6313.A0A0K0CWQ9"/>
<dbReference type="GO" id="GO:0043175">
    <property type="term" value="F:RNA polymerase core enzyme binding"/>
    <property type="evidence" value="ECO:0007669"/>
    <property type="project" value="UniProtKB-UniRule"/>
</dbReference>
<evidence type="ECO:0000256" key="2">
    <source>
        <dbReference type="ARBA" id="ARBA00005676"/>
    </source>
</evidence>
<comment type="similarity">
    <text evidence="2 11 12">Belongs to the RPAP2 family.</text>
</comment>
<evidence type="ECO:0000256" key="10">
    <source>
        <dbReference type="ARBA" id="ARBA00048336"/>
    </source>
</evidence>
<dbReference type="PANTHER" id="PTHR14732:SF0">
    <property type="entry name" value="RNA POLYMERASE II SUBUNIT B1 CTD PHOSPHATASE RPAP2-RELATED"/>
    <property type="match status" value="1"/>
</dbReference>
<evidence type="ECO:0000256" key="6">
    <source>
        <dbReference type="ARBA" id="ARBA00022833"/>
    </source>
</evidence>
<feature type="domain" description="RTR1-type" evidence="14">
    <location>
        <begin position="24"/>
        <end position="111"/>
    </location>
</feature>
<dbReference type="Gene3D" id="1.25.40.820">
    <property type="match status" value="1"/>
</dbReference>
<comment type="function">
    <text evidence="12">Putative RNA polymerase II subunit B1 C-terminal domain (CTD) phosphatase involved in RNA polymerase II transcription regulation.</text>
</comment>
<dbReference type="GO" id="GO:0008270">
    <property type="term" value="F:zinc ion binding"/>
    <property type="evidence" value="ECO:0007669"/>
    <property type="project" value="UniProtKB-KW"/>
</dbReference>
<evidence type="ECO:0000256" key="8">
    <source>
        <dbReference type="ARBA" id="ARBA00023242"/>
    </source>
</evidence>
<keyword evidence="6 12" id="KW-0862">Zinc</keyword>
<keyword evidence="8 12" id="KW-0539">Nucleus</keyword>
<evidence type="ECO:0000256" key="13">
    <source>
        <dbReference type="SAM" id="MobiDB-lite"/>
    </source>
</evidence>
<dbReference type="GO" id="GO:0005634">
    <property type="term" value="C:nucleus"/>
    <property type="evidence" value="ECO:0007669"/>
    <property type="project" value="UniProtKB-SubCell"/>
</dbReference>
<evidence type="ECO:0000256" key="9">
    <source>
        <dbReference type="ARBA" id="ARBA00047761"/>
    </source>
</evidence>